<name>A0A4Y3VAU0_9ACTN</name>
<gene>
    <name evidence="3" type="ORF">SSP24_11100</name>
</gene>
<organism evidence="3 4">
    <name type="scientific">Streptomyces spinoverrucosus</name>
    <dbReference type="NCBI Taxonomy" id="284043"/>
    <lineage>
        <taxon>Bacteria</taxon>
        <taxon>Bacillati</taxon>
        <taxon>Actinomycetota</taxon>
        <taxon>Actinomycetes</taxon>
        <taxon>Kitasatosporales</taxon>
        <taxon>Streptomycetaceae</taxon>
        <taxon>Streptomyces</taxon>
    </lineage>
</organism>
<comment type="caution">
    <text evidence="3">The sequence shown here is derived from an EMBL/GenBank/DDBJ whole genome shotgun (WGS) entry which is preliminary data.</text>
</comment>
<dbReference type="AlphaFoldDB" id="A0A4Y3VAU0"/>
<sequence length="134" mass="14221">MGFVDHGHGGTGEPVAALLRPGNAGSNTAADHITVTRLALAQQPKQHRRGRSTLIGTDSAGGTHEFVAWLAQRGRWLSYSVGMITTEQIHQAVLKVPACTHVTVQVGQLQDRTAGLGGGRRQCLRHTRDGQAAV</sequence>
<protein>
    <recommendedName>
        <fullName evidence="2">Transposase DDE domain-containing protein</fullName>
    </recommendedName>
</protein>
<evidence type="ECO:0000259" key="2">
    <source>
        <dbReference type="Pfam" id="PF13701"/>
    </source>
</evidence>
<dbReference type="Pfam" id="PF13701">
    <property type="entry name" value="DDE_Tnp_1_4"/>
    <property type="match status" value="1"/>
</dbReference>
<evidence type="ECO:0000313" key="3">
    <source>
        <dbReference type="EMBL" id="GEC03455.1"/>
    </source>
</evidence>
<reference evidence="3 4" key="1">
    <citation type="submission" date="2019-06" db="EMBL/GenBank/DDBJ databases">
        <title>Whole genome shotgun sequence of Streptomyces spinoverrucosus NBRC 14228.</title>
        <authorList>
            <person name="Hosoyama A."/>
            <person name="Uohara A."/>
            <person name="Ohji S."/>
            <person name="Ichikawa N."/>
        </authorList>
    </citation>
    <scope>NUCLEOTIDE SEQUENCE [LARGE SCALE GENOMIC DNA]</scope>
    <source>
        <strain evidence="3 4">NBRC 14228</strain>
    </source>
</reference>
<dbReference type="Proteomes" id="UP000317881">
    <property type="component" value="Unassembled WGS sequence"/>
</dbReference>
<dbReference type="EMBL" id="BJND01000007">
    <property type="protein sequence ID" value="GEC03455.1"/>
    <property type="molecule type" value="Genomic_DNA"/>
</dbReference>
<feature type="domain" description="Transposase DDE" evidence="2">
    <location>
        <begin position="9"/>
        <end position="98"/>
    </location>
</feature>
<evidence type="ECO:0000256" key="1">
    <source>
        <dbReference type="SAM" id="MobiDB-lite"/>
    </source>
</evidence>
<proteinExistence type="predicted"/>
<dbReference type="InterPro" id="IPR025668">
    <property type="entry name" value="Tnp_DDE_dom"/>
</dbReference>
<accession>A0A4Y3VAU0</accession>
<evidence type="ECO:0000313" key="4">
    <source>
        <dbReference type="Proteomes" id="UP000317881"/>
    </source>
</evidence>
<keyword evidence="4" id="KW-1185">Reference proteome</keyword>
<feature type="region of interest" description="Disordered" evidence="1">
    <location>
        <begin position="1"/>
        <end position="23"/>
    </location>
</feature>